<dbReference type="InterPro" id="IPR036291">
    <property type="entry name" value="NAD(P)-bd_dom_sf"/>
</dbReference>
<dbReference type="GO" id="GO:0016020">
    <property type="term" value="C:membrane"/>
    <property type="evidence" value="ECO:0007669"/>
    <property type="project" value="TreeGrafter"/>
</dbReference>
<keyword evidence="2" id="KW-0560">Oxidoreductase</keyword>
<dbReference type="EMBL" id="QGKU01000047">
    <property type="protein sequence ID" value="PWR01818.1"/>
    <property type="molecule type" value="Genomic_DNA"/>
</dbReference>
<dbReference type="OrthoDB" id="335726at2"/>
<name>A0A2V2L8R9_9RHOB</name>
<protein>
    <submittedName>
        <fullName evidence="4">Short-chain dehydrogenase</fullName>
    </submittedName>
</protein>
<proteinExistence type="inferred from homology"/>
<dbReference type="SMART" id="SM00822">
    <property type="entry name" value="PKS_KR"/>
    <property type="match status" value="1"/>
</dbReference>
<keyword evidence="5" id="KW-1185">Reference proteome</keyword>
<comment type="similarity">
    <text evidence="1">Belongs to the short-chain dehydrogenases/reductases (SDR) family.</text>
</comment>
<dbReference type="PROSITE" id="PS00061">
    <property type="entry name" value="ADH_SHORT"/>
    <property type="match status" value="1"/>
</dbReference>
<sequence>MKRDWVGKTYWLVGASEGLGRALAQLLSEAGAHLVLSARNEDTLKALADDLPGRATVLPMDVTDPASVAQAAQALGRIDGLIFLAGVYWPMKATEWDADKAAQMIEVNVNGAIRSVGAVLPQMLARGGGHIVLTGSLSAYRGLPGAIGYGASKAAIMSLAESMHCDLHNSGIEVQLANPGFIRTRLTDKNDFKMPFLMEPDEAARHMFRHLSGDAFAGDFPWLFSTVFRLSRLLPEGLYIRLFGARD</sequence>
<dbReference type="RefSeq" id="WP_109812400.1">
    <property type="nucleotide sequence ID" value="NZ_QGKU01000047.1"/>
</dbReference>
<gene>
    <name evidence="4" type="ORF">DKT77_14550</name>
</gene>
<evidence type="ECO:0000313" key="4">
    <source>
        <dbReference type="EMBL" id="PWR01818.1"/>
    </source>
</evidence>
<dbReference type="PANTHER" id="PTHR44196:SF1">
    <property type="entry name" value="DEHYDROGENASE_REDUCTASE SDR FAMILY MEMBER 7B"/>
    <property type="match status" value="1"/>
</dbReference>
<dbReference type="InterPro" id="IPR002347">
    <property type="entry name" value="SDR_fam"/>
</dbReference>
<dbReference type="InterPro" id="IPR020904">
    <property type="entry name" value="Sc_DH/Rdtase_CS"/>
</dbReference>
<dbReference type="Pfam" id="PF00106">
    <property type="entry name" value="adh_short"/>
    <property type="match status" value="1"/>
</dbReference>
<dbReference type="Gene3D" id="3.40.50.720">
    <property type="entry name" value="NAD(P)-binding Rossmann-like Domain"/>
    <property type="match status" value="1"/>
</dbReference>
<evidence type="ECO:0000259" key="3">
    <source>
        <dbReference type="SMART" id="SM00822"/>
    </source>
</evidence>
<accession>A0A2V2L8R9</accession>
<dbReference type="PRINTS" id="PR00081">
    <property type="entry name" value="GDHRDH"/>
</dbReference>
<organism evidence="4 5">
    <name type="scientific">Meridianimarinicoccus roseus</name>
    <dbReference type="NCBI Taxonomy" id="2072018"/>
    <lineage>
        <taxon>Bacteria</taxon>
        <taxon>Pseudomonadati</taxon>
        <taxon>Pseudomonadota</taxon>
        <taxon>Alphaproteobacteria</taxon>
        <taxon>Rhodobacterales</taxon>
        <taxon>Paracoccaceae</taxon>
        <taxon>Meridianimarinicoccus</taxon>
    </lineage>
</organism>
<evidence type="ECO:0000256" key="2">
    <source>
        <dbReference type="ARBA" id="ARBA00023002"/>
    </source>
</evidence>
<dbReference type="GO" id="GO:0016491">
    <property type="term" value="F:oxidoreductase activity"/>
    <property type="evidence" value="ECO:0007669"/>
    <property type="project" value="UniProtKB-KW"/>
</dbReference>
<dbReference type="PANTHER" id="PTHR44196">
    <property type="entry name" value="DEHYDROGENASE/REDUCTASE SDR FAMILY MEMBER 7B"/>
    <property type="match status" value="1"/>
</dbReference>
<dbReference type="SUPFAM" id="SSF51735">
    <property type="entry name" value="NAD(P)-binding Rossmann-fold domains"/>
    <property type="match status" value="1"/>
</dbReference>
<reference evidence="4 5" key="1">
    <citation type="submission" date="2018-05" db="EMBL/GenBank/DDBJ databases">
        <title>Rhodobacteraceae gen. nov., sp. nov. isolated from sea water.</title>
        <authorList>
            <person name="Ren Y."/>
        </authorList>
    </citation>
    <scope>NUCLEOTIDE SEQUENCE [LARGE SCALE GENOMIC DNA]</scope>
    <source>
        <strain evidence="4 5">TG-679</strain>
    </source>
</reference>
<dbReference type="AlphaFoldDB" id="A0A2V2L8R9"/>
<comment type="caution">
    <text evidence="4">The sequence shown here is derived from an EMBL/GenBank/DDBJ whole genome shotgun (WGS) entry which is preliminary data.</text>
</comment>
<dbReference type="InterPro" id="IPR057326">
    <property type="entry name" value="KR_dom"/>
</dbReference>
<evidence type="ECO:0000256" key="1">
    <source>
        <dbReference type="ARBA" id="ARBA00006484"/>
    </source>
</evidence>
<feature type="domain" description="Ketoreductase" evidence="3">
    <location>
        <begin position="8"/>
        <end position="185"/>
    </location>
</feature>
<dbReference type="Proteomes" id="UP000245680">
    <property type="component" value="Unassembled WGS sequence"/>
</dbReference>
<evidence type="ECO:0000313" key="5">
    <source>
        <dbReference type="Proteomes" id="UP000245680"/>
    </source>
</evidence>